<dbReference type="Proteomes" id="UP000707206">
    <property type="component" value="Unassembled WGS sequence"/>
</dbReference>
<keyword evidence="8" id="KW-1185">Reference proteome</keyword>
<dbReference type="PANTHER" id="PTHR24421:SF55">
    <property type="entry name" value="SENSOR HISTIDINE KINASE YDFH"/>
    <property type="match status" value="1"/>
</dbReference>
<evidence type="ECO:0000256" key="1">
    <source>
        <dbReference type="ARBA" id="ARBA00022679"/>
    </source>
</evidence>
<dbReference type="GO" id="GO:0000155">
    <property type="term" value="F:phosphorelay sensor kinase activity"/>
    <property type="evidence" value="ECO:0007669"/>
    <property type="project" value="InterPro"/>
</dbReference>
<reference evidence="7" key="2">
    <citation type="submission" date="2020-03" db="EMBL/GenBank/DDBJ databases">
        <title>Flavobacteriaceae bacterium strain TP-CH-4, a member of the family Flavobacteriaceae isolated from a deep-sea seamount.</title>
        <authorList>
            <person name="Zhang D.-C."/>
        </authorList>
    </citation>
    <scope>NUCLEOTIDE SEQUENCE</scope>
    <source>
        <strain evidence="7">TP-CH-4</strain>
    </source>
</reference>
<feature type="coiled-coil region" evidence="4">
    <location>
        <begin position="404"/>
        <end position="433"/>
    </location>
</feature>
<feature type="coiled-coil region" evidence="4">
    <location>
        <begin position="336"/>
        <end position="370"/>
    </location>
</feature>
<proteinExistence type="predicted"/>
<dbReference type="InterPro" id="IPR036890">
    <property type="entry name" value="HATPase_C_sf"/>
</dbReference>
<evidence type="ECO:0000256" key="4">
    <source>
        <dbReference type="SAM" id="Coils"/>
    </source>
</evidence>
<accession>A0A967AXA8</accession>
<dbReference type="PROSITE" id="PS50109">
    <property type="entry name" value="HIS_KIN"/>
    <property type="match status" value="1"/>
</dbReference>
<dbReference type="Gene3D" id="1.25.40.10">
    <property type="entry name" value="Tetratricopeptide repeat domain"/>
    <property type="match status" value="1"/>
</dbReference>
<evidence type="ECO:0000313" key="8">
    <source>
        <dbReference type="Proteomes" id="UP000707206"/>
    </source>
</evidence>
<dbReference type="SUPFAM" id="SSF48452">
    <property type="entry name" value="TPR-like"/>
    <property type="match status" value="2"/>
</dbReference>
<dbReference type="InterPro" id="IPR003594">
    <property type="entry name" value="HATPase_dom"/>
</dbReference>
<comment type="caution">
    <text evidence="7">The sequence shown here is derived from an EMBL/GenBank/DDBJ whole genome shotgun (WGS) entry which is preliminary data.</text>
</comment>
<dbReference type="AlphaFoldDB" id="A0A967AXA8"/>
<evidence type="ECO:0000313" key="7">
    <source>
        <dbReference type="EMBL" id="NHF60868.1"/>
    </source>
</evidence>
<keyword evidence="2 7" id="KW-0418">Kinase</keyword>
<keyword evidence="5" id="KW-1133">Transmembrane helix</keyword>
<dbReference type="InterPro" id="IPR005467">
    <property type="entry name" value="His_kinase_dom"/>
</dbReference>
<evidence type="ECO:0000256" key="5">
    <source>
        <dbReference type="SAM" id="Phobius"/>
    </source>
</evidence>
<keyword evidence="1" id="KW-0808">Transferase</keyword>
<dbReference type="GO" id="GO:0016020">
    <property type="term" value="C:membrane"/>
    <property type="evidence" value="ECO:0007669"/>
    <property type="project" value="InterPro"/>
</dbReference>
<evidence type="ECO:0000256" key="3">
    <source>
        <dbReference type="ARBA" id="ARBA00023012"/>
    </source>
</evidence>
<protein>
    <submittedName>
        <fullName evidence="7">Histidine kinase</fullName>
    </submittedName>
</protein>
<reference evidence="7" key="1">
    <citation type="submission" date="2019-07" db="EMBL/GenBank/DDBJ databases">
        <authorList>
            <person name="De-Chao Zhang Q."/>
        </authorList>
    </citation>
    <scope>NUCLEOTIDE SEQUENCE</scope>
    <source>
        <strain evidence="7">TP-CH-4</strain>
    </source>
</reference>
<dbReference type="PANTHER" id="PTHR24421">
    <property type="entry name" value="NITRATE/NITRITE SENSOR PROTEIN NARX-RELATED"/>
    <property type="match status" value="1"/>
</dbReference>
<name>A0A967AXA8_9FLAO</name>
<dbReference type="InterPro" id="IPR050482">
    <property type="entry name" value="Sensor_HK_TwoCompSys"/>
</dbReference>
<keyword evidence="5" id="KW-0472">Membrane</keyword>
<dbReference type="SUPFAM" id="SSF55874">
    <property type="entry name" value="ATPase domain of HSP90 chaperone/DNA topoisomerase II/histidine kinase"/>
    <property type="match status" value="1"/>
</dbReference>
<sequence length="640" mass="73184">MAILWVLAPSYSQNGSPGTEEGVDQKIWFSTIPVERQESLQPYYEALKNAEYGVPRFSILEQLAERHIETANTDSILFYSNQYIKELTNWDEPESARKNYYAKAYYYKAIGNKFNGLLDNAVEWHIRGITEAEASNNKEYQFRNKIGLGKVYELKQEFDKAIPILEEAYADFGSSFPRQANEALRYLGDAHYSSNDLEKAKTFYEQSKKGSTALGDTGKELSVNLKLGRIAERENRFDEAFALYNTARESGLKEGLFALYFEGCIRIGDLFFREKNYEAATTALSIAYVNAIDRENLNYQAEILDIQRRAFSAQGDYKNAYAVMTQLASVRSQIAQQQQRKISRELEVQYETLQKEKEILSLEEDQLKKTAELNRQKTIKNAFLIGFLVILIPVIALLYTYYQKLQAQSELAMKQEEINRQKVESLKQEQELDLIKAAIEGQDEERKRIAQELHDSIGGNLAGIKLQLASIDQDTEQLGLIGKHLDETYQLVRDISHTLIPKKFRNNVFTQLIREYVKSIANTGSMTIGFHPHPEDKVNGIDEKIQLELFKIIQELLTNTLKHAEAKKIDIHLSHLDTSISLLFEDNGKGFELSKKQDGIGFKNIKSRISEMKGQLHIDSAPKRGTVVAIEMPISKKLEE</sequence>
<keyword evidence="5" id="KW-0812">Transmembrane</keyword>
<keyword evidence="3" id="KW-0902">Two-component regulatory system</keyword>
<dbReference type="InterPro" id="IPR011712">
    <property type="entry name" value="Sig_transdc_His_kin_sub3_dim/P"/>
</dbReference>
<dbReference type="SMART" id="SM00387">
    <property type="entry name" value="HATPase_c"/>
    <property type="match status" value="1"/>
</dbReference>
<dbReference type="Gene3D" id="3.30.565.10">
    <property type="entry name" value="Histidine kinase-like ATPase, C-terminal domain"/>
    <property type="match status" value="1"/>
</dbReference>
<feature type="transmembrane region" description="Helical" evidence="5">
    <location>
        <begin position="382"/>
        <end position="402"/>
    </location>
</feature>
<dbReference type="InterPro" id="IPR011990">
    <property type="entry name" value="TPR-like_helical_dom_sf"/>
</dbReference>
<dbReference type="CDD" id="cd16917">
    <property type="entry name" value="HATPase_UhpB-NarQ-NarX-like"/>
    <property type="match status" value="1"/>
</dbReference>
<dbReference type="Pfam" id="PF02518">
    <property type="entry name" value="HATPase_c"/>
    <property type="match status" value="1"/>
</dbReference>
<dbReference type="RefSeq" id="WP_166204959.1">
    <property type="nucleotide sequence ID" value="NZ_VIKU02000005.1"/>
</dbReference>
<gene>
    <name evidence="7" type="ORF">FK220_016055</name>
</gene>
<organism evidence="7 8">
    <name type="scientific">Pelagihabitans pacificus</name>
    <dbReference type="NCBI Taxonomy" id="2696054"/>
    <lineage>
        <taxon>Bacteria</taxon>
        <taxon>Pseudomonadati</taxon>
        <taxon>Bacteroidota</taxon>
        <taxon>Flavobacteriia</taxon>
        <taxon>Flavobacteriales</taxon>
        <taxon>Flavobacteriaceae</taxon>
        <taxon>Pelagihabitans</taxon>
    </lineage>
</organism>
<evidence type="ECO:0000259" key="6">
    <source>
        <dbReference type="PROSITE" id="PS50109"/>
    </source>
</evidence>
<evidence type="ECO:0000256" key="2">
    <source>
        <dbReference type="ARBA" id="ARBA00022777"/>
    </source>
</evidence>
<dbReference type="EMBL" id="VIKU02000005">
    <property type="protein sequence ID" value="NHF60868.1"/>
    <property type="molecule type" value="Genomic_DNA"/>
</dbReference>
<feature type="domain" description="Histidine kinase" evidence="6">
    <location>
        <begin position="546"/>
        <end position="636"/>
    </location>
</feature>
<dbReference type="GO" id="GO:0046983">
    <property type="term" value="F:protein dimerization activity"/>
    <property type="evidence" value="ECO:0007669"/>
    <property type="project" value="InterPro"/>
</dbReference>
<keyword evidence="4" id="KW-0175">Coiled coil</keyword>
<dbReference type="Gene3D" id="1.20.5.1930">
    <property type="match status" value="1"/>
</dbReference>
<dbReference type="Pfam" id="PF07730">
    <property type="entry name" value="HisKA_3"/>
    <property type="match status" value="1"/>
</dbReference>